<accession>A0A380PUT1</accession>
<gene>
    <name evidence="1" type="ORF">NCTC11470_02420</name>
</gene>
<dbReference type="EMBL" id="UHJA01000001">
    <property type="protein sequence ID" value="SUP77354.1"/>
    <property type="molecule type" value="Genomic_DNA"/>
</dbReference>
<proteinExistence type="predicted"/>
<dbReference type="AlphaFoldDB" id="A0A380PUT1"/>
<dbReference type="OrthoDB" id="8455633at2"/>
<sequence length="95" mass="10724">MRFQLMFEQKGDFHAWHACQAWLDNRGYSYGSTSCRATGVGVLKGDFCIAKMHNLTKKEINQLDGIVDGNFREGPVRLRLKITPVCEGVSNHVSH</sequence>
<protein>
    <submittedName>
        <fullName evidence="1">Uncharacterized protein</fullName>
    </submittedName>
</protein>
<dbReference type="Proteomes" id="UP000254835">
    <property type="component" value="Unassembled WGS sequence"/>
</dbReference>
<organism evidence="1 2">
    <name type="scientific">Yersinia frederiksenii</name>
    <dbReference type="NCBI Taxonomy" id="29484"/>
    <lineage>
        <taxon>Bacteria</taxon>
        <taxon>Pseudomonadati</taxon>
        <taxon>Pseudomonadota</taxon>
        <taxon>Gammaproteobacteria</taxon>
        <taxon>Enterobacterales</taxon>
        <taxon>Yersiniaceae</taxon>
        <taxon>Yersinia</taxon>
    </lineage>
</organism>
<evidence type="ECO:0000313" key="2">
    <source>
        <dbReference type="Proteomes" id="UP000254835"/>
    </source>
</evidence>
<reference evidence="1 2" key="1">
    <citation type="submission" date="2018-06" db="EMBL/GenBank/DDBJ databases">
        <authorList>
            <consortium name="Pathogen Informatics"/>
            <person name="Doyle S."/>
        </authorList>
    </citation>
    <scope>NUCLEOTIDE SEQUENCE [LARGE SCALE GENOMIC DNA]</scope>
    <source>
        <strain evidence="1 2">NCTC11470</strain>
    </source>
</reference>
<name>A0A380PUT1_YERFR</name>
<dbReference type="RefSeq" id="WP_115155762.1">
    <property type="nucleotide sequence ID" value="NZ_UHJA01000001.1"/>
</dbReference>
<evidence type="ECO:0000313" key="1">
    <source>
        <dbReference type="EMBL" id="SUP77354.1"/>
    </source>
</evidence>